<reference evidence="5" key="1">
    <citation type="submission" date="2016-10" db="EMBL/GenBank/DDBJ databases">
        <authorList>
            <person name="Varghese N."/>
            <person name="Submissions S."/>
        </authorList>
    </citation>
    <scope>NUCLEOTIDE SEQUENCE [LARGE SCALE GENOMIC DNA]</scope>
    <source>
        <strain evidence="5">IBRC-M 10655</strain>
    </source>
</reference>
<dbReference type="Gene3D" id="3.40.190.10">
    <property type="entry name" value="Periplasmic binding protein-like II"/>
    <property type="match status" value="2"/>
</dbReference>
<evidence type="ECO:0000256" key="1">
    <source>
        <dbReference type="SAM" id="MobiDB-lite"/>
    </source>
</evidence>
<feature type="transmembrane region" description="Helical" evidence="2">
    <location>
        <begin position="756"/>
        <end position="779"/>
    </location>
</feature>
<keyword evidence="3" id="KW-0732">Signal</keyword>
<protein>
    <recommendedName>
        <fullName evidence="6">PBP domain-containing protein</fullName>
    </recommendedName>
</protein>
<organism evidence="4 5">
    <name type="scientific">Actinokineospora alba</name>
    <dbReference type="NCBI Taxonomy" id="504798"/>
    <lineage>
        <taxon>Bacteria</taxon>
        <taxon>Bacillati</taxon>
        <taxon>Actinomycetota</taxon>
        <taxon>Actinomycetes</taxon>
        <taxon>Pseudonocardiales</taxon>
        <taxon>Pseudonocardiaceae</taxon>
        <taxon>Actinokineospora</taxon>
    </lineage>
</organism>
<keyword evidence="2" id="KW-0812">Transmembrane</keyword>
<feature type="signal peptide" evidence="3">
    <location>
        <begin position="1"/>
        <end position="20"/>
    </location>
</feature>
<evidence type="ECO:0000313" key="5">
    <source>
        <dbReference type="Proteomes" id="UP000199651"/>
    </source>
</evidence>
<keyword evidence="2" id="KW-0472">Membrane</keyword>
<dbReference type="AlphaFoldDB" id="A0A1H0M4A9"/>
<feature type="region of interest" description="Disordered" evidence="1">
    <location>
        <begin position="695"/>
        <end position="749"/>
    </location>
</feature>
<dbReference type="STRING" id="504798.SAMN05421871_10549"/>
<evidence type="ECO:0000256" key="3">
    <source>
        <dbReference type="SAM" id="SignalP"/>
    </source>
</evidence>
<feature type="compositionally biased region" description="Low complexity" evidence="1">
    <location>
        <begin position="699"/>
        <end position="720"/>
    </location>
</feature>
<proteinExistence type="predicted"/>
<evidence type="ECO:0000256" key="2">
    <source>
        <dbReference type="SAM" id="Phobius"/>
    </source>
</evidence>
<sequence length="788" mass="83581">MSLIRLVLATVMVVSGVVIAQPATADPTELATPSQVTVRGAKRFKDLEITVSQTADLINQTIRVSWKGAKPTDPGRGKNYLQIMQCWGDDPAGPRREQCQYGTPLGTYDSSAMWSRALLYGDLHHDPLETQKQEAKGTTYVPFQPVSGEPTKPTEQGHGEYFDASTTNEVQLAATREDGTGEVDFEVLTATEAYGLGCGKPLPTGKPRHCWLVVVPRDDIETNGKVVGADYFHNFLDSSPLSRSNFANAIPVPLRFLPVGEACGLGRAERPLTGHEFIADAVQRWQPAMCAGDGPVFGFAQVSDRQARDQLASPDPGLVFASKPADPATLTSAAPVVYAPMAVSGFGLGFIMERQAAPGSPPEIAVRDGRPITELKLTPRLVAKLLTQSYQDSVPGVPEYLADNPTRLRVDKEFLEHNPEFVTYGFLMQTVDILAPSIDQDVTAALWAWINSDKEAREFLDGKPDPYGMVVNKNYLKLALPVENFPKADLSCVTREFNGVKAPLCAQTLRPLAADMHEAGRAVSRGDSLGRTPSGLADPNDPTLPGFQKVGRLPVGRRAQIAAVDTVTAKRYGLLVAKLRNAAGEFVEPTDASLLAGVREMVPSGVPGVVATNPLSKSPNAYPLTNLTYAATVPSTLDAAAGRDYAELIRFATGAGQQVGDGAGRLPRGHLPLPGVLRDQALAAADVIERDAGKPVGTQAAEPAAEPGEAAPPQAAAAAPQPAPAAPAPAPAPVQSTVESRPVAESRSTPSLPVGWVLRYLLAGILVAGGLATGAYPLLLRLGARARE</sequence>
<dbReference type="EMBL" id="FNJB01000004">
    <property type="protein sequence ID" value="SDO75298.1"/>
    <property type="molecule type" value="Genomic_DNA"/>
</dbReference>
<name>A0A1H0M4A9_9PSEU</name>
<feature type="region of interest" description="Disordered" evidence="1">
    <location>
        <begin position="524"/>
        <end position="545"/>
    </location>
</feature>
<accession>A0A1H0M4A9</accession>
<gene>
    <name evidence="4" type="ORF">SAMN05192558_104411</name>
</gene>
<feature type="chain" id="PRO_5039089696" description="PBP domain-containing protein" evidence="3">
    <location>
        <begin position="21"/>
        <end position="788"/>
    </location>
</feature>
<keyword evidence="2" id="KW-1133">Transmembrane helix</keyword>
<evidence type="ECO:0008006" key="6">
    <source>
        <dbReference type="Google" id="ProtNLM"/>
    </source>
</evidence>
<dbReference type="Proteomes" id="UP000199651">
    <property type="component" value="Unassembled WGS sequence"/>
</dbReference>
<dbReference type="RefSeq" id="WP_228769855.1">
    <property type="nucleotide sequence ID" value="NZ_FNDV01000005.1"/>
</dbReference>
<dbReference type="SUPFAM" id="SSF53850">
    <property type="entry name" value="Periplasmic binding protein-like II"/>
    <property type="match status" value="1"/>
</dbReference>
<evidence type="ECO:0000313" key="4">
    <source>
        <dbReference type="EMBL" id="SDO75298.1"/>
    </source>
</evidence>
<feature type="compositionally biased region" description="Pro residues" evidence="1">
    <location>
        <begin position="721"/>
        <end position="732"/>
    </location>
</feature>
<keyword evidence="5" id="KW-1185">Reference proteome</keyword>